<dbReference type="EMBL" id="JAUSUG010000023">
    <property type="protein sequence ID" value="MDQ0257134.1"/>
    <property type="molecule type" value="Genomic_DNA"/>
</dbReference>
<dbReference type="InterPro" id="IPR014730">
    <property type="entry name" value="ETF_a/b_N"/>
</dbReference>
<dbReference type="PANTHER" id="PTHR43153">
    <property type="entry name" value="ELECTRON TRANSFER FLAVOPROTEIN ALPHA"/>
    <property type="match status" value="1"/>
</dbReference>
<dbReference type="InterPro" id="IPR033947">
    <property type="entry name" value="ETF_alpha_N"/>
</dbReference>
<evidence type="ECO:0000259" key="2">
    <source>
        <dbReference type="SMART" id="SM00893"/>
    </source>
</evidence>
<name>A0ABU0A0Y0_9BACI</name>
<dbReference type="InterPro" id="IPR014729">
    <property type="entry name" value="Rossmann-like_a/b/a_fold"/>
</dbReference>
<dbReference type="PIRSF" id="PIRSF000089">
    <property type="entry name" value="Electra_flavoP_a"/>
    <property type="match status" value="1"/>
</dbReference>
<dbReference type="SMART" id="SM00893">
    <property type="entry name" value="ETF"/>
    <property type="match status" value="1"/>
</dbReference>
<protein>
    <submittedName>
        <fullName evidence="3">Electron transfer flavoprotein alpha subunit</fullName>
    </submittedName>
</protein>
<dbReference type="Proteomes" id="UP001230005">
    <property type="component" value="Unassembled WGS sequence"/>
</dbReference>
<accession>A0ABU0A0Y0</accession>
<proteinExistence type="inferred from homology"/>
<dbReference type="Pfam" id="PF00766">
    <property type="entry name" value="ETF_alpha"/>
    <property type="match status" value="1"/>
</dbReference>
<dbReference type="InterPro" id="IPR001308">
    <property type="entry name" value="ETF_a/FixB"/>
</dbReference>
<dbReference type="InterPro" id="IPR014731">
    <property type="entry name" value="ETF_asu_C"/>
</dbReference>
<dbReference type="PANTHER" id="PTHR43153:SF1">
    <property type="entry name" value="ELECTRON TRANSFER FLAVOPROTEIN SUBUNIT ALPHA, MITOCHONDRIAL"/>
    <property type="match status" value="1"/>
</dbReference>
<evidence type="ECO:0000313" key="3">
    <source>
        <dbReference type="EMBL" id="MDQ0257134.1"/>
    </source>
</evidence>
<dbReference type="InterPro" id="IPR029035">
    <property type="entry name" value="DHS-like_NAD/FAD-binding_dom"/>
</dbReference>
<dbReference type="SUPFAM" id="SSF52402">
    <property type="entry name" value="Adenine nucleotide alpha hydrolases-like"/>
    <property type="match status" value="1"/>
</dbReference>
<gene>
    <name evidence="3" type="ORF">J2S74_004580</name>
</gene>
<evidence type="ECO:0000313" key="4">
    <source>
        <dbReference type="Proteomes" id="UP001230005"/>
    </source>
</evidence>
<keyword evidence="4" id="KW-1185">Reference proteome</keyword>
<dbReference type="CDD" id="cd01715">
    <property type="entry name" value="ETF_alpha"/>
    <property type="match status" value="1"/>
</dbReference>
<dbReference type="SUPFAM" id="SSF52467">
    <property type="entry name" value="DHS-like NAD/FAD-binding domain"/>
    <property type="match status" value="1"/>
</dbReference>
<dbReference type="Gene3D" id="3.40.50.1220">
    <property type="entry name" value="TPP-binding domain"/>
    <property type="match status" value="1"/>
</dbReference>
<feature type="domain" description="Electron transfer flavoprotein alpha/beta-subunit N-terminal" evidence="2">
    <location>
        <begin position="4"/>
        <end position="189"/>
    </location>
</feature>
<organism evidence="3 4">
    <name type="scientific">Evansella vedderi</name>
    <dbReference type="NCBI Taxonomy" id="38282"/>
    <lineage>
        <taxon>Bacteria</taxon>
        <taxon>Bacillati</taxon>
        <taxon>Bacillota</taxon>
        <taxon>Bacilli</taxon>
        <taxon>Bacillales</taxon>
        <taxon>Bacillaceae</taxon>
        <taxon>Evansella</taxon>
    </lineage>
</organism>
<evidence type="ECO:0000256" key="1">
    <source>
        <dbReference type="ARBA" id="ARBA00005817"/>
    </source>
</evidence>
<comment type="caution">
    <text evidence="3">The sequence shown here is derived from an EMBL/GenBank/DDBJ whole genome shotgun (WGS) entry which is preliminary data.</text>
</comment>
<reference evidence="3 4" key="1">
    <citation type="submission" date="2023-07" db="EMBL/GenBank/DDBJ databases">
        <title>Genomic Encyclopedia of Type Strains, Phase IV (KMG-IV): sequencing the most valuable type-strain genomes for metagenomic binning, comparative biology and taxonomic classification.</title>
        <authorList>
            <person name="Goeker M."/>
        </authorList>
    </citation>
    <scope>NUCLEOTIDE SEQUENCE [LARGE SCALE GENOMIC DNA]</scope>
    <source>
        <strain evidence="3 4">DSM 9768</strain>
    </source>
</reference>
<dbReference type="Pfam" id="PF01012">
    <property type="entry name" value="ETF"/>
    <property type="match status" value="1"/>
</dbReference>
<dbReference type="Gene3D" id="3.40.50.620">
    <property type="entry name" value="HUPs"/>
    <property type="match status" value="1"/>
</dbReference>
<dbReference type="RefSeq" id="WP_307330383.1">
    <property type="nucleotide sequence ID" value="NZ_JAUSUG010000023.1"/>
</dbReference>
<sequence length="333" mass="35696">MSKVLVYVDQLEGNLSSNAREALTFSKGLANSFAGNVTAVVIGSNVEAAANEAIACGATIVYRAEDPLLADYEVDLYLEALYTAFHQSDADILILPFDRKGKDLIGRLAARVQASAITEVLDFTVEDNDIKWIRPIYGDKAVAEYKATRKKVVVGIRPKSHEQAEPDNARAGEIIPVHLNLSNDIVVNKLIEKMESSLSDVRLEDANIIVAGGKGLGEREVFEDLQELANVLGGVVGASRAACDAGWVPTNLQVGQTGAVVAPDLYIAIGISGASQHLSGITSAKTIVAINNDPDAPIFKRANIGIVKDYKTVLPTLIEELKKKLGKEHKTHA</sequence>
<comment type="similarity">
    <text evidence="1">Belongs to the ETF alpha-subunit/FixB family.</text>
</comment>